<evidence type="ECO:0000313" key="2">
    <source>
        <dbReference type="EMBL" id="OAQ98530.1"/>
    </source>
</evidence>
<keyword evidence="3" id="KW-1185">Reference proteome</keyword>
<dbReference type="PANTHER" id="PTHR34883">
    <property type="entry name" value="SERINE-RICH PROTEIN, PUTATIVE-RELATED-RELATED"/>
    <property type="match status" value="1"/>
</dbReference>
<dbReference type="EMBL" id="LUKN01002828">
    <property type="protein sequence ID" value="OAQ98530.1"/>
    <property type="molecule type" value="Genomic_DNA"/>
</dbReference>
<dbReference type="InterPro" id="IPR052953">
    <property type="entry name" value="Ser-rich/MCO-related"/>
</dbReference>
<dbReference type="Proteomes" id="UP000243081">
    <property type="component" value="Unassembled WGS sequence"/>
</dbReference>
<dbReference type="PANTHER" id="PTHR34883:SF15">
    <property type="entry name" value="EXTRACELLULAR SERINE-RICH PROTEIN"/>
    <property type="match status" value="1"/>
</dbReference>
<dbReference type="CDD" id="cd00920">
    <property type="entry name" value="Cupredoxin"/>
    <property type="match status" value="1"/>
</dbReference>
<evidence type="ECO:0000313" key="3">
    <source>
        <dbReference type="Proteomes" id="UP000243081"/>
    </source>
</evidence>
<name>A0A179IA77_CORDF</name>
<dbReference type="InterPro" id="IPR008972">
    <property type="entry name" value="Cupredoxin"/>
</dbReference>
<dbReference type="OMA" id="CEAHCTS"/>
<reference evidence="2 3" key="1">
    <citation type="submission" date="2016-03" db="EMBL/GenBank/DDBJ databases">
        <title>Fine-scale spatial genetic structure of a fungal parasite of coffee scale insects.</title>
        <authorList>
            <person name="Jackson D."/>
            <person name="Zemenick K.A."/>
            <person name="Malloure B."/>
            <person name="Quandt C.A."/>
            <person name="James T.Y."/>
        </authorList>
    </citation>
    <scope>NUCLEOTIDE SEQUENCE [LARGE SCALE GENOMIC DNA]</scope>
    <source>
        <strain evidence="2 3">UM487</strain>
    </source>
</reference>
<accession>A0A179IA77</accession>
<evidence type="ECO:0008006" key="4">
    <source>
        <dbReference type="Google" id="ProtNLM"/>
    </source>
</evidence>
<proteinExistence type="predicted"/>
<organism evidence="2 3">
    <name type="scientific">Cordyceps confragosa</name>
    <name type="common">Lecanicillium lecanii</name>
    <dbReference type="NCBI Taxonomy" id="2714763"/>
    <lineage>
        <taxon>Eukaryota</taxon>
        <taxon>Fungi</taxon>
        <taxon>Dikarya</taxon>
        <taxon>Ascomycota</taxon>
        <taxon>Pezizomycotina</taxon>
        <taxon>Sordariomycetes</taxon>
        <taxon>Hypocreomycetidae</taxon>
        <taxon>Hypocreales</taxon>
        <taxon>Cordycipitaceae</taxon>
        <taxon>Akanthomyces</taxon>
    </lineage>
</organism>
<evidence type="ECO:0000256" key="1">
    <source>
        <dbReference type="SAM" id="SignalP"/>
    </source>
</evidence>
<keyword evidence="1" id="KW-0732">Signal</keyword>
<sequence>MHLSNALLVAGAAFANAKTIRVDVGKDGLTFSPGDTKAAVGDQIEFHYFPKAHSVVQSGFKTPCQPLAGGFASGFVPTEPQDAGLSTFTVTVKDDKPIWFYSGQADYCKRGMVGAVNAPATGKTLAAFTELAKAANSTVHPAQAPVGGKLDVKKACSVGTASTVSGKPTGTAGSRTTTHKTTYSSNGVVVTSAVTTTVPVTKSTAKPTGPVVVNGAAQLGAGALAAVAAVAML</sequence>
<dbReference type="AlphaFoldDB" id="A0A179IA77"/>
<feature type="chain" id="PRO_5008104317" description="Phytocyanin domain-containing protein" evidence="1">
    <location>
        <begin position="18"/>
        <end position="233"/>
    </location>
</feature>
<gene>
    <name evidence="2" type="ORF">LLEC1_02777</name>
</gene>
<dbReference type="SUPFAM" id="SSF49503">
    <property type="entry name" value="Cupredoxins"/>
    <property type="match status" value="1"/>
</dbReference>
<comment type="caution">
    <text evidence="2">The sequence shown here is derived from an EMBL/GenBank/DDBJ whole genome shotgun (WGS) entry which is preliminary data.</text>
</comment>
<protein>
    <recommendedName>
        <fullName evidence="4">Phytocyanin domain-containing protein</fullName>
    </recommendedName>
</protein>
<dbReference type="OrthoDB" id="5415867at2759"/>
<feature type="signal peptide" evidence="1">
    <location>
        <begin position="1"/>
        <end position="17"/>
    </location>
</feature>
<dbReference type="Gene3D" id="2.60.40.420">
    <property type="entry name" value="Cupredoxins - blue copper proteins"/>
    <property type="match status" value="1"/>
</dbReference>